<feature type="transmembrane region" description="Helical" evidence="6">
    <location>
        <begin position="430"/>
        <end position="450"/>
    </location>
</feature>
<gene>
    <name evidence="7" type="ORF">C1H71_05880</name>
</gene>
<feature type="transmembrane region" description="Helical" evidence="6">
    <location>
        <begin position="344"/>
        <end position="365"/>
    </location>
</feature>
<dbReference type="AlphaFoldDB" id="A0A7G3G7G3"/>
<feature type="transmembrane region" description="Helical" evidence="6">
    <location>
        <begin position="20"/>
        <end position="44"/>
    </location>
</feature>
<evidence type="ECO:0000256" key="4">
    <source>
        <dbReference type="ARBA" id="ARBA00022989"/>
    </source>
</evidence>
<dbReference type="GO" id="GO:0005886">
    <property type="term" value="C:plasma membrane"/>
    <property type="evidence" value="ECO:0007669"/>
    <property type="project" value="UniProtKB-SubCell"/>
</dbReference>
<dbReference type="Pfam" id="PF01943">
    <property type="entry name" value="Polysacc_synt"/>
    <property type="match status" value="1"/>
</dbReference>
<sequence length="451" mass="50612">MSLRMNKVISAFKNRELFNLVMLFFSKAGAVLVGVVFLPLYSHLLGVEQFAVLAVILSFQALLLMLDFGMSTVVGRDLALHQYKNEGVSTYISALIFVVLIYFLFTLVFGGLYYFFDYLLFDSVAQSGLAILFFMLSVLQNIITTSLVSTLQYKSASSIQAGAVLIKAICAWLAMVYIQASIDTFLIVHCLLGFIHLVILHKLFHKTVQRSFFDKNLIKIKTVFNSAKPLFLFGVAGAVALQSDKIIISKFMTAEAVSSYFFAMTFCMTPLAILGGPITQYFQPKIILANAGADKIYSFKLIKYFVLILVLVSLIFSAFLIYFREELLFYWLGIYPHKSEVANYIKILMPGLAIGALGYIPFVMLTSIKDFHFQAKLSICLTTILVGFVFLSARLGRLDLICICYALYHSGSTVSSWLRSVCVREIKEHSIFAAKVAIFPAIFFLTICYFL</sequence>
<name>A0A7G3G7G3_9NEIS</name>
<comment type="subcellular location">
    <subcellularLocation>
        <location evidence="1">Cell membrane</location>
        <topology evidence="1">Multi-pass membrane protein</topology>
    </subcellularLocation>
</comment>
<evidence type="ECO:0000256" key="6">
    <source>
        <dbReference type="SAM" id="Phobius"/>
    </source>
</evidence>
<dbReference type="Proteomes" id="UP000515917">
    <property type="component" value="Chromosome"/>
</dbReference>
<evidence type="ECO:0000256" key="5">
    <source>
        <dbReference type="ARBA" id="ARBA00023136"/>
    </source>
</evidence>
<keyword evidence="5 6" id="KW-0472">Membrane</keyword>
<keyword evidence="2" id="KW-1003">Cell membrane</keyword>
<dbReference type="InterPro" id="IPR002797">
    <property type="entry name" value="Polysacc_synth"/>
</dbReference>
<dbReference type="EMBL" id="CP025781">
    <property type="protein sequence ID" value="QBC43124.1"/>
    <property type="molecule type" value="Genomic_DNA"/>
</dbReference>
<evidence type="ECO:0000256" key="3">
    <source>
        <dbReference type="ARBA" id="ARBA00022692"/>
    </source>
</evidence>
<keyword evidence="4 6" id="KW-1133">Transmembrane helix</keyword>
<keyword evidence="3 6" id="KW-0812">Transmembrane</keyword>
<feature type="transmembrane region" description="Helical" evidence="6">
    <location>
        <begin position="302"/>
        <end position="323"/>
    </location>
</feature>
<feature type="transmembrane region" description="Helical" evidence="6">
    <location>
        <begin position="371"/>
        <end position="391"/>
    </location>
</feature>
<proteinExistence type="predicted"/>
<feature type="transmembrane region" description="Helical" evidence="6">
    <location>
        <begin position="260"/>
        <end position="282"/>
    </location>
</feature>
<accession>A0A7G3G7G3</accession>
<dbReference type="PANTHER" id="PTHR30250:SF11">
    <property type="entry name" value="O-ANTIGEN TRANSPORTER-RELATED"/>
    <property type="match status" value="1"/>
</dbReference>
<feature type="transmembrane region" description="Helical" evidence="6">
    <location>
        <begin position="186"/>
        <end position="204"/>
    </location>
</feature>
<evidence type="ECO:0000256" key="2">
    <source>
        <dbReference type="ARBA" id="ARBA00022475"/>
    </source>
</evidence>
<dbReference type="KEGG" id="ifl:C1H71_05880"/>
<keyword evidence="8" id="KW-1185">Reference proteome</keyword>
<evidence type="ECO:0008006" key="9">
    <source>
        <dbReference type="Google" id="ProtNLM"/>
    </source>
</evidence>
<feature type="transmembrane region" description="Helical" evidence="6">
    <location>
        <begin position="161"/>
        <end position="180"/>
    </location>
</feature>
<feature type="transmembrane region" description="Helical" evidence="6">
    <location>
        <begin position="50"/>
        <end position="70"/>
    </location>
</feature>
<feature type="transmembrane region" description="Helical" evidence="6">
    <location>
        <begin position="128"/>
        <end position="149"/>
    </location>
</feature>
<reference evidence="7 8" key="1">
    <citation type="submission" date="2018-01" db="EMBL/GenBank/DDBJ databases">
        <title>Genome sequence of Iodobacter sp. strain PCH194 isolated from Indian Trans-Himalaya.</title>
        <authorList>
            <person name="Kumar V."/>
            <person name="Thakur V."/>
            <person name="Kumar S."/>
            <person name="Singh D."/>
        </authorList>
    </citation>
    <scope>NUCLEOTIDE SEQUENCE [LARGE SCALE GENOMIC DNA]</scope>
    <source>
        <strain evidence="7 8">PCH194</strain>
    </source>
</reference>
<evidence type="ECO:0000313" key="7">
    <source>
        <dbReference type="EMBL" id="QBC43124.1"/>
    </source>
</evidence>
<organism evidence="7 8">
    <name type="scientific">Iodobacter fluviatilis</name>
    <dbReference type="NCBI Taxonomy" id="537"/>
    <lineage>
        <taxon>Bacteria</taxon>
        <taxon>Pseudomonadati</taxon>
        <taxon>Pseudomonadota</taxon>
        <taxon>Betaproteobacteria</taxon>
        <taxon>Neisseriales</taxon>
        <taxon>Chitinibacteraceae</taxon>
        <taxon>Iodobacter</taxon>
    </lineage>
</organism>
<dbReference type="InterPro" id="IPR050833">
    <property type="entry name" value="Poly_Biosynth_Transport"/>
</dbReference>
<evidence type="ECO:0000313" key="8">
    <source>
        <dbReference type="Proteomes" id="UP000515917"/>
    </source>
</evidence>
<feature type="transmembrane region" description="Helical" evidence="6">
    <location>
        <begin position="91"/>
        <end position="116"/>
    </location>
</feature>
<protein>
    <recommendedName>
        <fullName evidence="9">Polysaccharide biosynthesis protein</fullName>
    </recommendedName>
</protein>
<dbReference type="PANTHER" id="PTHR30250">
    <property type="entry name" value="PST FAMILY PREDICTED COLANIC ACID TRANSPORTER"/>
    <property type="match status" value="1"/>
</dbReference>
<evidence type="ECO:0000256" key="1">
    <source>
        <dbReference type="ARBA" id="ARBA00004651"/>
    </source>
</evidence>